<dbReference type="PANTHER" id="PTHR43217">
    <property type="entry name" value="SUCCINATE SEMIALDEHYDE DEHYDROGENASE [NAD(P)+] SAD"/>
    <property type="match status" value="1"/>
</dbReference>
<sequence length="453" mass="49502">MYHSQNPATGELLASYPPHSTPQMLEILGATQEAFEAWAQVPFAKRAELLKALAQLLRDRANQYGALITQEMGKVFKESVAEVNKCATLIDFYAGQGEALLAPEPIKAGFAKSYARYEPFGVLLAIMPWNFPFWQVLRFAVPNLMGGNGVLLKHAPNVFGCALAIEEAFLYAGFPPNLFRALMIEPEQASLLMEDPRLKGVTLTGSERAGVAVASKAGKELKKVILELGGSDPFVVLEDADLEKCCQTSVFARCFNAGQVCIASKRFIVVEPLYDRFLEAHRQIMESWVVGDPMAPQTQMGPMARADLMIELNSQVQQSLKEGARLVTGGKILDRPGHFYAPTLLAEVTPEMTCFTKELFGPVSSLVKAKDEEEAIRLANLSPYGLGASVWSRDLARAEKVAHRLESGMVFINSMTVSHPALPFGGVKRSGFGRECGSQGIREFQAVKTVVVA</sequence>
<dbReference type="GO" id="GO:0004030">
    <property type="term" value="F:aldehyde dehydrogenase [NAD(P)+] activity"/>
    <property type="evidence" value="ECO:0007669"/>
    <property type="project" value="InterPro"/>
</dbReference>
<accession>A0A1F6GUX2</accession>
<keyword evidence="3" id="KW-0560">Oxidoreductase</keyword>
<dbReference type="Gene3D" id="3.40.605.10">
    <property type="entry name" value="Aldehyde Dehydrogenase, Chain A, domain 1"/>
    <property type="match status" value="1"/>
</dbReference>
<dbReference type="SUPFAM" id="SSF53720">
    <property type="entry name" value="ALDH-like"/>
    <property type="match status" value="1"/>
</dbReference>
<dbReference type="PANTHER" id="PTHR43217:SF1">
    <property type="entry name" value="SUCCINATE SEMIALDEHYDE DEHYDROGENASE [NAD(P)+] SAD"/>
    <property type="match status" value="1"/>
</dbReference>
<dbReference type="InterPro" id="IPR016161">
    <property type="entry name" value="Ald_DH/histidinol_DH"/>
</dbReference>
<evidence type="ECO:0000256" key="1">
    <source>
        <dbReference type="ARBA" id="ARBA00009986"/>
    </source>
</evidence>
<evidence type="ECO:0000313" key="5">
    <source>
        <dbReference type="EMBL" id="OGH01946.1"/>
    </source>
</evidence>
<comment type="similarity">
    <text evidence="1">Belongs to the aldehyde dehydrogenase family.</text>
</comment>
<protein>
    <submittedName>
        <fullName evidence="5">Succinate-semialdehyde dehydrogenase</fullName>
    </submittedName>
</protein>
<evidence type="ECO:0000256" key="3">
    <source>
        <dbReference type="ARBA" id="ARBA00023002"/>
    </source>
</evidence>
<organism evidence="5 6">
    <name type="scientific">Candidatus Lambdaproteobacteria bacterium RIFOXYD2_FULL_56_26</name>
    <dbReference type="NCBI Taxonomy" id="1817773"/>
    <lineage>
        <taxon>Bacteria</taxon>
        <taxon>Pseudomonadati</taxon>
        <taxon>Pseudomonadota</taxon>
        <taxon>Candidatus Lambdaproteobacteria</taxon>
    </lineage>
</organism>
<evidence type="ECO:0000259" key="4">
    <source>
        <dbReference type="Pfam" id="PF00171"/>
    </source>
</evidence>
<comment type="caution">
    <text evidence="5">The sequence shown here is derived from an EMBL/GenBank/DDBJ whole genome shotgun (WGS) entry which is preliminary data.</text>
</comment>
<dbReference type="AlphaFoldDB" id="A0A1F6GUX2"/>
<dbReference type="InterPro" id="IPR016163">
    <property type="entry name" value="Ald_DH_C"/>
</dbReference>
<dbReference type="InterPro" id="IPR016162">
    <property type="entry name" value="Ald_DH_N"/>
</dbReference>
<dbReference type="FunFam" id="3.40.605.10:FF:000012">
    <property type="entry name" value="NAD-dependent succinate-semialdehyde dehydrogenase"/>
    <property type="match status" value="1"/>
</dbReference>
<dbReference type="Proteomes" id="UP000177583">
    <property type="component" value="Unassembled WGS sequence"/>
</dbReference>
<gene>
    <name evidence="5" type="ORF">A2557_04815</name>
</gene>
<feature type="domain" description="Aldehyde dehydrogenase" evidence="4">
    <location>
        <begin position="4"/>
        <end position="450"/>
    </location>
</feature>
<dbReference type="FunFam" id="3.40.309.10:FF:000010">
    <property type="entry name" value="Gamma-aminobutyraldehyde dehydrogenase"/>
    <property type="match status" value="1"/>
</dbReference>
<evidence type="ECO:0000256" key="2">
    <source>
        <dbReference type="ARBA" id="ARBA00022857"/>
    </source>
</evidence>
<evidence type="ECO:0000313" key="6">
    <source>
        <dbReference type="Proteomes" id="UP000177583"/>
    </source>
</evidence>
<dbReference type="InterPro" id="IPR047110">
    <property type="entry name" value="GABD/Sad-like"/>
</dbReference>
<dbReference type="Pfam" id="PF00171">
    <property type="entry name" value="Aldedh"/>
    <property type="match status" value="1"/>
</dbReference>
<proteinExistence type="inferred from homology"/>
<dbReference type="InterPro" id="IPR015590">
    <property type="entry name" value="Aldehyde_DH_dom"/>
</dbReference>
<name>A0A1F6GUX2_9PROT</name>
<dbReference type="EMBL" id="MFNF01000027">
    <property type="protein sequence ID" value="OGH01946.1"/>
    <property type="molecule type" value="Genomic_DNA"/>
</dbReference>
<dbReference type="GO" id="GO:0004777">
    <property type="term" value="F:succinate-semialdehyde dehydrogenase (NAD+) activity"/>
    <property type="evidence" value="ECO:0007669"/>
    <property type="project" value="TreeGrafter"/>
</dbReference>
<dbReference type="CDD" id="cd07100">
    <property type="entry name" value="ALDH_SSADH1_GabD1"/>
    <property type="match status" value="1"/>
</dbReference>
<keyword evidence="2" id="KW-0521">NADP</keyword>
<reference evidence="5 6" key="1">
    <citation type="journal article" date="2016" name="Nat. Commun.">
        <title>Thousands of microbial genomes shed light on interconnected biogeochemical processes in an aquifer system.</title>
        <authorList>
            <person name="Anantharaman K."/>
            <person name="Brown C.T."/>
            <person name="Hug L.A."/>
            <person name="Sharon I."/>
            <person name="Castelle C.J."/>
            <person name="Probst A.J."/>
            <person name="Thomas B.C."/>
            <person name="Singh A."/>
            <person name="Wilkins M.J."/>
            <person name="Karaoz U."/>
            <person name="Brodie E.L."/>
            <person name="Williams K.H."/>
            <person name="Hubbard S.S."/>
            <person name="Banfield J.F."/>
        </authorList>
    </citation>
    <scope>NUCLEOTIDE SEQUENCE [LARGE SCALE GENOMIC DNA]</scope>
</reference>
<dbReference type="InterPro" id="IPR044148">
    <property type="entry name" value="ALDH_GabD1-like"/>
</dbReference>
<dbReference type="Gene3D" id="3.40.309.10">
    <property type="entry name" value="Aldehyde Dehydrogenase, Chain A, domain 2"/>
    <property type="match status" value="1"/>
</dbReference>